<gene>
    <name evidence="1" type="ORF">CI238_06640</name>
</gene>
<dbReference type="EMBL" id="LFIW01001785">
    <property type="protein sequence ID" value="KZL80911.1"/>
    <property type="molecule type" value="Genomic_DNA"/>
</dbReference>
<accession>A0A167B5J0</accession>
<dbReference type="Gene3D" id="3.30.530.20">
    <property type="match status" value="1"/>
</dbReference>
<dbReference type="STRING" id="1573173.A0A167B5J0"/>
<reference evidence="1 2" key="1">
    <citation type="submission" date="2015-06" db="EMBL/GenBank/DDBJ databases">
        <title>Survival trade-offs in plant roots during colonization by closely related pathogenic and mutualistic fungi.</title>
        <authorList>
            <person name="Hacquard S."/>
            <person name="Kracher B."/>
            <person name="Hiruma K."/>
            <person name="Weinman A."/>
            <person name="Muench P."/>
            <person name="Garrido Oter R."/>
            <person name="Ver Loren van Themaat E."/>
            <person name="Dallerey J.-F."/>
            <person name="Damm U."/>
            <person name="Henrissat B."/>
            <person name="Lespinet O."/>
            <person name="Thon M."/>
            <person name="Kemen E."/>
            <person name="McHardy A.C."/>
            <person name="Schulze-Lefert P."/>
            <person name="O'Connell R.J."/>
        </authorList>
    </citation>
    <scope>NUCLEOTIDE SEQUENCE [LARGE SCALE GENOMIC DNA]</scope>
    <source>
        <strain evidence="1 2">MAFF 238704</strain>
    </source>
</reference>
<sequence>MDNEKTMEVVKIVDAPISEVWAFVAAFGSEKLWFPGVVKSSLDGFGIGSVRTLTFDNGMVVRERLEVADPKTHTIAYALLDEIPDTTNPRGTLQLTAIDGKKTQFSWSGASEWTEPSFKPTLAETLEKMFTGCIESIMNKV</sequence>
<dbReference type="InterPro" id="IPR023393">
    <property type="entry name" value="START-like_dom_sf"/>
</dbReference>
<dbReference type="PANTHER" id="PTHR39332:SF7">
    <property type="entry name" value="SRPBCC FAMILY PROTEIN"/>
    <property type="match status" value="1"/>
</dbReference>
<evidence type="ECO:0000313" key="2">
    <source>
        <dbReference type="Proteomes" id="UP000076584"/>
    </source>
</evidence>
<dbReference type="Pfam" id="PF10604">
    <property type="entry name" value="Polyketide_cyc2"/>
    <property type="match status" value="1"/>
</dbReference>
<dbReference type="AlphaFoldDB" id="A0A167B5J0"/>
<dbReference type="PANTHER" id="PTHR39332">
    <property type="entry name" value="BLL4707 PROTEIN"/>
    <property type="match status" value="1"/>
</dbReference>
<dbReference type="CDD" id="cd07821">
    <property type="entry name" value="PYR_PYL_RCAR_like"/>
    <property type="match status" value="1"/>
</dbReference>
<evidence type="ECO:0000313" key="1">
    <source>
        <dbReference type="EMBL" id="KZL80911.1"/>
    </source>
</evidence>
<name>A0A167B5J0_COLIC</name>
<organism evidence="1 2">
    <name type="scientific">Colletotrichum incanum</name>
    <name type="common">Soybean anthracnose fungus</name>
    <dbReference type="NCBI Taxonomy" id="1573173"/>
    <lineage>
        <taxon>Eukaryota</taxon>
        <taxon>Fungi</taxon>
        <taxon>Dikarya</taxon>
        <taxon>Ascomycota</taxon>
        <taxon>Pezizomycotina</taxon>
        <taxon>Sordariomycetes</taxon>
        <taxon>Hypocreomycetidae</taxon>
        <taxon>Glomerellales</taxon>
        <taxon>Glomerellaceae</taxon>
        <taxon>Colletotrichum</taxon>
        <taxon>Colletotrichum spaethianum species complex</taxon>
    </lineage>
</organism>
<keyword evidence="2" id="KW-1185">Reference proteome</keyword>
<dbReference type="InterPro" id="IPR019587">
    <property type="entry name" value="Polyketide_cyclase/dehydratase"/>
</dbReference>
<dbReference type="SUPFAM" id="SSF55961">
    <property type="entry name" value="Bet v1-like"/>
    <property type="match status" value="1"/>
</dbReference>
<proteinExistence type="predicted"/>
<comment type="caution">
    <text evidence="1">The sequence shown here is derived from an EMBL/GenBank/DDBJ whole genome shotgun (WGS) entry which is preliminary data.</text>
</comment>
<dbReference type="Proteomes" id="UP000076584">
    <property type="component" value="Unassembled WGS sequence"/>
</dbReference>
<protein>
    <submittedName>
        <fullName evidence="1">Bet v i allergen</fullName>
    </submittedName>
</protein>